<dbReference type="PANTHER" id="PTHR14625">
    <property type="entry name" value="MICROCEPHALIN"/>
    <property type="match status" value="1"/>
</dbReference>
<dbReference type="SUPFAM" id="SSF52113">
    <property type="entry name" value="BRCT domain"/>
    <property type="match status" value="2"/>
</dbReference>
<dbReference type="CDD" id="cd17716">
    <property type="entry name" value="BRCT_microcephalin_rpt1"/>
    <property type="match status" value="1"/>
</dbReference>
<evidence type="ECO:0000256" key="3">
    <source>
        <dbReference type="ARBA" id="ARBA00022490"/>
    </source>
</evidence>
<feature type="region of interest" description="Disordered" evidence="9">
    <location>
        <begin position="188"/>
        <end position="217"/>
    </location>
</feature>
<proteinExistence type="predicted"/>
<dbReference type="Pfam" id="PF12258">
    <property type="entry name" value="Microcephalin"/>
    <property type="match status" value="1"/>
</dbReference>
<comment type="subunit">
    <text evidence="8">Interacts with CDC27 and maybe other components of the APC/C complex. Interacts with histone variant H2AX under DNA damage conditions.</text>
</comment>
<evidence type="ECO:0000256" key="4">
    <source>
        <dbReference type="ARBA" id="ARBA00022553"/>
    </source>
</evidence>
<keyword evidence="3" id="KW-0963">Cytoplasm</keyword>
<evidence type="ECO:0000313" key="11">
    <source>
        <dbReference type="EMBL" id="KAF6460689.1"/>
    </source>
</evidence>
<comment type="function">
    <text evidence="7">Implicated in chromosome condensation and DNA damage induced cellular responses. May play a role in neurogenesis and regulation of the size of the cerebral cortex.</text>
</comment>
<evidence type="ECO:0000256" key="6">
    <source>
        <dbReference type="ARBA" id="ARBA00023212"/>
    </source>
</evidence>
<dbReference type="AlphaFoldDB" id="A0A7J8GM73"/>
<evidence type="ECO:0000256" key="7">
    <source>
        <dbReference type="ARBA" id="ARBA00025455"/>
    </source>
</evidence>
<dbReference type="CDD" id="cd17736">
    <property type="entry name" value="BRCT_microcephalin_rpt2"/>
    <property type="match status" value="1"/>
</dbReference>
<feature type="domain" description="BRCT" evidence="10">
    <location>
        <begin position="7"/>
        <end position="99"/>
    </location>
</feature>
<dbReference type="InterPro" id="IPR001357">
    <property type="entry name" value="BRCT_dom"/>
</dbReference>
<organism evidence="11 12">
    <name type="scientific">Molossus molossus</name>
    <name type="common">Pallas' mastiff bat</name>
    <name type="synonym">Vespertilio molossus</name>
    <dbReference type="NCBI Taxonomy" id="27622"/>
    <lineage>
        <taxon>Eukaryota</taxon>
        <taxon>Metazoa</taxon>
        <taxon>Chordata</taxon>
        <taxon>Craniata</taxon>
        <taxon>Vertebrata</taxon>
        <taxon>Euteleostomi</taxon>
        <taxon>Mammalia</taxon>
        <taxon>Eutheria</taxon>
        <taxon>Laurasiatheria</taxon>
        <taxon>Chiroptera</taxon>
        <taxon>Yangochiroptera</taxon>
        <taxon>Molossidae</taxon>
        <taxon>Molossus</taxon>
    </lineage>
</organism>
<keyword evidence="4" id="KW-0597">Phosphoprotein</keyword>
<keyword evidence="5" id="KW-0677">Repeat</keyword>
<gene>
    <name evidence="11" type="ORF">HJG59_012030</name>
</gene>
<accession>A0A7J8GM73</accession>
<keyword evidence="12" id="KW-1185">Reference proteome</keyword>
<evidence type="ECO:0000256" key="9">
    <source>
        <dbReference type="SAM" id="MobiDB-lite"/>
    </source>
</evidence>
<feature type="compositionally biased region" description="Polar residues" evidence="9">
    <location>
        <begin position="473"/>
        <end position="487"/>
    </location>
</feature>
<dbReference type="GO" id="GO:0000278">
    <property type="term" value="P:mitotic cell cycle"/>
    <property type="evidence" value="ECO:0007669"/>
    <property type="project" value="TreeGrafter"/>
</dbReference>
<dbReference type="InParanoid" id="A0A7J8GM73"/>
<evidence type="ECO:0000259" key="10">
    <source>
        <dbReference type="PROSITE" id="PS50172"/>
    </source>
</evidence>
<feature type="region of interest" description="Disordered" evidence="9">
    <location>
        <begin position="471"/>
        <end position="621"/>
    </location>
</feature>
<dbReference type="FunFam" id="3.40.50.10190:FF:000047">
    <property type="entry name" value="Microcephalin"/>
    <property type="match status" value="1"/>
</dbReference>
<dbReference type="InterPro" id="IPR036420">
    <property type="entry name" value="BRCT_dom_sf"/>
</dbReference>
<dbReference type="GO" id="GO:0021987">
    <property type="term" value="P:cerebral cortex development"/>
    <property type="evidence" value="ECO:0007669"/>
    <property type="project" value="InterPro"/>
</dbReference>
<dbReference type="Pfam" id="PF12738">
    <property type="entry name" value="PTCB-BRCT"/>
    <property type="match status" value="1"/>
</dbReference>
<evidence type="ECO:0000256" key="2">
    <source>
        <dbReference type="ARBA" id="ARBA00017027"/>
    </source>
</evidence>
<keyword evidence="6" id="KW-0206">Cytoskeleton</keyword>
<dbReference type="InterPro" id="IPR022047">
    <property type="entry name" value="Microcephalin-like"/>
</dbReference>
<dbReference type="Proteomes" id="UP000550707">
    <property type="component" value="Unassembled WGS sequence"/>
</dbReference>
<evidence type="ECO:0000256" key="8">
    <source>
        <dbReference type="ARBA" id="ARBA00026061"/>
    </source>
</evidence>
<feature type="compositionally biased region" description="Low complexity" evidence="9">
    <location>
        <begin position="548"/>
        <end position="559"/>
    </location>
</feature>
<dbReference type="Pfam" id="PF00533">
    <property type="entry name" value="BRCT"/>
    <property type="match status" value="1"/>
</dbReference>
<dbReference type="PANTHER" id="PTHR14625:SF3">
    <property type="entry name" value="MICROCEPHALIN"/>
    <property type="match status" value="1"/>
</dbReference>
<comment type="subcellular location">
    <subcellularLocation>
        <location evidence="1">Cytoplasm</location>
        <location evidence="1">Cytoskeleton</location>
        <location evidence="1">Microtubule organizing center</location>
        <location evidence="1">Centrosome</location>
    </subcellularLocation>
</comment>
<dbReference type="PROSITE" id="PS50172">
    <property type="entry name" value="BRCT"/>
    <property type="match status" value="2"/>
</dbReference>
<feature type="compositionally biased region" description="Basic residues" evidence="9">
    <location>
        <begin position="611"/>
        <end position="620"/>
    </location>
</feature>
<evidence type="ECO:0000313" key="12">
    <source>
        <dbReference type="Proteomes" id="UP000550707"/>
    </source>
</evidence>
<feature type="compositionally biased region" description="Low complexity" evidence="9">
    <location>
        <begin position="571"/>
        <end position="587"/>
    </location>
</feature>
<feature type="compositionally biased region" description="Basic and acidic residues" evidence="9">
    <location>
        <begin position="420"/>
        <end position="430"/>
    </location>
</feature>
<name>A0A7J8GM73_MOLMO</name>
<sequence>MAAPATPRGSVLKDVVAYVEVWSANGTENYSKTFTNQLVEMGAKVSKTFSKRVTHVVFKDGHQRTWERAQERGVKLVSVLWVEKCRTAGAHVAESLFPAASAHGHLPCLVKKKHRCMQPKDFIPKTPENDKRLQKKIEKMANELQKQKTTLENDVPVLLFESNGSLTYSPTITMYRGHHRAMEKRLQEMKEKRENLSPTSSQTIEKPYENPVNSSCEASSNISHDTLCSEDSFAGGLQLSFDDLCGNSRCGNQERKWGGFADDIESEVCVSSPALRTSSIQPPASPTPRSQSPPQKSTRHPLEEEGSGQRGPGGEVVGPEKPPEGTAPMVDERGALSPASSAAKGHPLGHLWPKSSAKRRRTAEPPPPKERLKKRVGRRSPAPRVQLFPAESGLQATASSPVRTLDGGASSYEDYFSPDNLRERRSDSLRPGRRSSLSPAQFLCRVGLSKEERKNVLETCDFSCIGRKPRSVAITSVTAKPTSSLQTPRRDESDTPVGGATSKETPAAEEAPGRCGQADAQKGAGASPDGNGFSHSDSGLMHQRGRAGRAQQGGSAPSSEEMEELVDVQREGPTSSTLSSSEGAESGPTRCGAGEGSWPGCEGLVPPEGSKRRRKDRKPTRTLVMTSMPAEKQNIVTLVVAKLKGFSLAPEVCETTTHVLAGKALRTLNVLLGLARGCWILSYEWVLWSLELGHWISEEPFELCDSFPAAPVSRTLFRDGKPNLAFSRNRYKRSYRLRCSLCQEHN</sequence>
<dbReference type="GO" id="GO:0005813">
    <property type="term" value="C:centrosome"/>
    <property type="evidence" value="ECO:0007669"/>
    <property type="project" value="UniProtKB-SubCell"/>
</dbReference>
<dbReference type="SMART" id="SM00292">
    <property type="entry name" value="BRCT"/>
    <property type="match status" value="2"/>
</dbReference>
<feature type="region of interest" description="Disordered" evidence="9">
    <location>
        <begin position="275"/>
        <end position="441"/>
    </location>
</feature>
<comment type="caution">
    <text evidence="11">The sequence shown here is derived from an EMBL/GenBank/DDBJ whole genome shotgun (WGS) entry which is preliminary data.</text>
</comment>
<dbReference type="EMBL" id="JACASF010000009">
    <property type="protein sequence ID" value="KAF6460689.1"/>
    <property type="molecule type" value="Genomic_DNA"/>
</dbReference>
<protein>
    <recommendedName>
        <fullName evidence="2">Microcephalin</fullName>
    </recommendedName>
</protein>
<dbReference type="InterPro" id="IPR029504">
    <property type="entry name" value="Microcephalin_mammal"/>
</dbReference>
<evidence type="ECO:0000256" key="1">
    <source>
        <dbReference type="ARBA" id="ARBA00004300"/>
    </source>
</evidence>
<evidence type="ECO:0000256" key="5">
    <source>
        <dbReference type="ARBA" id="ARBA00022737"/>
    </source>
</evidence>
<feature type="compositionally biased region" description="Polar residues" evidence="9">
    <location>
        <begin position="275"/>
        <end position="296"/>
    </location>
</feature>
<dbReference type="Gene3D" id="3.40.50.10190">
    <property type="entry name" value="BRCT domain"/>
    <property type="match status" value="2"/>
</dbReference>
<reference evidence="11 12" key="1">
    <citation type="journal article" date="2020" name="Nature">
        <title>Six reference-quality genomes reveal evolution of bat adaptations.</title>
        <authorList>
            <person name="Jebb D."/>
            <person name="Huang Z."/>
            <person name="Pippel M."/>
            <person name="Hughes G.M."/>
            <person name="Lavrichenko K."/>
            <person name="Devanna P."/>
            <person name="Winkler S."/>
            <person name="Jermiin L.S."/>
            <person name="Skirmuntt E.C."/>
            <person name="Katzourakis A."/>
            <person name="Burkitt-Gray L."/>
            <person name="Ray D.A."/>
            <person name="Sullivan K.A.M."/>
            <person name="Roscito J.G."/>
            <person name="Kirilenko B.M."/>
            <person name="Davalos L.M."/>
            <person name="Corthals A.P."/>
            <person name="Power M.L."/>
            <person name="Jones G."/>
            <person name="Ransome R.D."/>
            <person name="Dechmann D.K.N."/>
            <person name="Locatelli A.G."/>
            <person name="Puechmaille S.J."/>
            <person name="Fedrigo O."/>
            <person name="Jarvis E.D."/>
            <person name="Hiller M."/>
            <person name="Vernes S.C."/>
            <person name="Myers E.W."/>
            <person name="Teeling E.C."/>
        </authorList>
    </citation>
    <scope>NUCLEOTIDE SEQUENCE [LARGE SCALE GENOMIC DNA]</scope>
    <source>
        <strain evidence="11">MMolMol1</strain>
        <tissue evidence="11">Muscle</tissue>
    </source>
</reference>
<feature type="domain" description="BRCT" evidence="10">
    <location>
        <begin position="645"/>
        <end position="703"/>
    </location>
</feature>